<evidence type="ECO:0000313" key="3">
    <source>
        <dbReference type="Proteomes" id="UP000708208"/>
    </source>
</evidence>
<reference evidence="2" key="1">
    <citation type="submission" date="2021-06" db="EMBL/GenBank/DDBJ databases">
        <authorList>
            <person name="Hodson N. C."/>
            <person name="Mongue J. A."/>
            <person name="Jaron S. K."/>
        </authorList>
    </citation>
    <scope>NUCLEOTIDE SEQUENCE</scope>
</reference>
<protein>
    <submittedName>
        <fullName evidence="2">Uncharacterized protein</fullName>
    </submittedName>
</protein>
<dbReference type="EMBL" id="CAJVCH010548251">
    <property type="protein sequence ID" value="CAG7828648.1"/>
    <property type="molecule type" value="Genomic_DNA"/>
</dbReference>
<evidence type="ECO:0000313" key="2">
    <source>
        <dbReference type="EMBL" id="CAG7828648.1"/>
    </source>
</evidence>
<comment type="caution">
    <text evidence="2">The sequence shown here is derived from an EMBL/GenBank/DDBJ whole genome shotgun (WGS) entry which is preliminary data.</text>
</comment>
<accession>A0A8J2LAP3</accession>
<sequence>MNNSKSALLITPVHSNSAVRVHKKMAQSSPRNKSNKKRQKQSQKDIATSAMTDKNFQNFRWDSLPSLHAIGILKEAKSNSVARCASTLSYVEFKHLSLLTNVILILENCPLVQTLVFTNVRLNSFSRSYGSFLTVGVTKLIFYGADKLTKDEIHIINFLHKRVTCEHLKTIYFSRKSGQSGKPKKAPPVNDITNTSTSSLLANFLGKCAKTLRVIQADRPIALFTDGNIRKVDPAVLRLDKLKLNMHSPGFDLLLNSQKQLSFLDCQNTEALSPYEFESILVCVQRCAKTLKTIQLNHKFEFKIDNKILGDAPPVVVHDCTLYSECRKVKHLRLILSSNRFLDNQKVKPCRVTNISKLPLSLVSFVLSFDQIPNECMIDFASKCQSYTLMEFMSLVGNPEWPFIFTLPWIRTLLQLPQLELLHLQNYKIKYEQSELDKLKEDLKYKLDKFLFTPKLCVFRKIPSRKNSETAVASSGLVLLKKEVQQHSSSFQREEVEVVSSYIESRPRVLLAGCDSASTNGRA</sequence>
<dbReference type="AlphaFoldDB" id="A0A8J2LAP3"/>
<name>A0A8J2LAP3_9HEXA</name>
<keyword evidence="3" id="KW-1185">Reference proteome</keyword>
<proteinExistence type="predicted"/>
<dbReference type="Proteomes" id="UP000708208">
    <property type="component" value="Unassembled WGS sequence"/>
</dbReference>
<feature type="region of interest" description="Disordered" evidence="1">
    <location>
        <begin position="19"/>
        <end position="46"/>
    </location>
</feature>
<gene>
    <name evidence="2" type="ORF">AFUS01_LOCUS38559</name>
</gene>
<organism evidence="2 3">
    <name type="scientific">Allacma fusca</name>
    <dbReference type="NCBI Taxonomy" id="39272"/>
    <lineage>
        <taxon>Eukaryota</taxon>
        <taxon>Metazoa</taxon>
        <taxon>Ecdysozoa</taxon>
        <taxon>Arthropoda</taxon>
        <taxon>Hexapoda</taxon>
        <taxon>Collembola</taxon>
        <taxon>Symphypleona</taxon>
        <taxon>Sminthuridae</taxon>
        <taxon>Allacma</taxon>
    </lineage>
</organism>
<evidence type="ECO:0000256" key="1">
    <source>
        <dbReference type="SAM" id="MobiDB-lite"/>
    </source>
</evidence>